<dbReference type="Proteomes" id="UP000814033">
    <property type="component" value="Unassembled WGS sequence"/>
</dbReference>
<dbReference type="EMBL" id="MU276047">
    <property type="protein sequence ID" value="KAI0042791.1"/>
    <property type="molecule type" value="Genomic_DNA"/>
</dbReference>
<keyword evidence="2" id="KW-1185">Reference proteome</keyword>
<reference evidence="1" key="2">
    <citation type="journal article" date="2022" name="New Phytol.">
        <title>Evolutionary transition to the ectomycorrhizal habit in the genomes of a hyperdiverse lineage of mushroom-forming fungi.</title>
        <authorList>
            <person name="Looney B."/>
            <person name="Miyauchi S."/>
            <person name="Morin E."/>
            <person name="Drula E."/>
            <person name="Courty P.E."/>
            <person name="Kohler A."/>
            <person name="Kuo A."/>
            <person name="LaButti K."/>
            <person name="Pangilinan J."/>
            <person name="Lipzen A."/>
            <person name="Riley R."/>
            <person name="Andreopoulos W."/>
            <person name="He G."/>
            <person name="Johnson J."/>
            <person name="Nolan M."/>
            <person name="Tritt A."/>
            <person name="Barry K.W."/>
            <person name="Grigoriev I.V."/>
            <person name="Nagy L.G."/>
            <person name="Hibbett D."/>
            <person name="Henrissat B."/>
            <person name="Matheny P.B."/>
            <person name="Labbe J."/>
            <person name="Martin F.M."/>
        </authorList>
    </citation>
    <scope>NUCLEOTIDE SEQUENCE</scope>
    <source>
        <strain evidence="1">FP105234-sp</strain>
    </source>
</reference>
<reference evidence="1" key="1">
    <citation type="submission" date="2021-02" db="EMBL/GenBank/DDBJ databases">
        <authorList>
            <consortium name="DOE Joint Genome Institute"/>
            <person name="Ahrendt S."/>
            <person name="Looney B.P."/>
            <person name="Miyauchi S."/>
            <person name="Morin E."/>
            <person name="Drula E."/>
            <person name="Courty P.E."/>
            <person name="Chicoki N."/>
            <person name="Fauchery L."/>
            <person name="Kohler A."/>
            <person name="Kuo A."/>
            <person name="Labutti K."/>
            <person name="Pangilinan J."/>
            <person name="Lipzen A."/>
            <person name="Riley R."/>
            <person name="Andreopoulos W."/>
            <person name="He G."/>
            <person name="Johnson J."/>
            <person name="Barry K.W."/>
            <person name="Grigoriev I.V."/>
            <person name="Nagy L."/>
            <person name="Hibbett D."/>
            <person name="Henrissat B."/>
            <person name="Matheny P.B."/>
            <person name="Labbe J."/>
            <person name="Martin F."/>
        </authorList>
    </citation>
    <scope>NUCLEOTIDE SEQUENCE</scope>
    <source>
        <strain evidence="1">FP105234-sp</strain>
    </source>
</reference>
<proteinExistence type="predicted"/>
<sequence>MNASSTRTQARCMCSTTATRWTSISANNMGGTMRLGLRPTIFQAGTERARMRRLYAGTGTVWERHRPRYEVNPAYKSGMEFIGKDEKGERM</sequence>
<protein>
    <submittedName>
        <fullName evidence="1">Uncharacterized protein</fullName>
    </submittedName>
</protein>
<evidence type="ECO:0000313" key="2">
    <source>
        <dbReference type="Proteomes" id="UP000814033"/>
    </source>
</evidence>
<accession>A0ACB8RF08</accession>
<comment type="caution">
    <text evidence="1">The sequence shown here is derived from an EMBL/GenBank/DDBJ whole genome shotgun (WGS) entry which is preliminary data.</text>
</comment>
<organism evidence="1 2">
    <name type="scientific">Auriscalpium vulgare</name>
    <dbReference type="NCBI Taxonomy" id="40419"/>
    <lineage>
        <taxon>Eukaryota</taxon>
        <taxon>Fungi</taxon>
        <taxon>Dikarya</taxon>
        <taxon>Basidiomycota</taxon>
        <taxon>Agaricomycotina</taxon>
        <taxon>Agaricomycetes</taxon>
        <taxon>Russulales</taxon>
        <taxon>Auriscalpiaceae</taxon>
        <taxon>Auriscalpium</taxon>
    </lineage>
</organism>
<name>A0ACB8RF08_9AGAM</name>
<evidence type="ECO:0000313" key="1">
    <source>
        <dbReference type="EMBL" id="KAI0042791.1"/>
    </source>
</evidence>
<gene>
    <name evidence="1" type="ORF">FA95DRAFT_1635345</name>
</gene>